<evidence type="ECO:0000313" key="2">
    <source>
        <dbReference type="EMBL" id="ETN64771.1"/>
    </source>
</evidence>
<evidence type="ECO:0000313" key="3">
    <source>
        <dbReference type="EnsemblMetazoa" id="ADAC003477-PA"/>
    </source>
</evidence>
<dbReference type="Gene3D" id="1.10.510.10">
    <property type="entry name" value="Transferase(Phosphotransferase) domain 1"/>
    <property type="match status" value="1"/>
</dbReference>
<reference evidence="2" key="3">
    <citation type="journal article" date="2013" name="Nucleic Acids Res.">
        <title>The genome of Anopheles darlingi, the main neotropical malaria vector.</title>
        <authorList>
            <person name="Marinotti O."/>
            <person name="Cerqueira G.C."/>
            <person name="de Almeida L.G."/>
            <person name="Ferro M.I."/>
            <person name="Loreto E.L."/>
            <person name="Zaha A."/>
            <person name="Teixeira S.M."/>
            <person name="Wespiser A.R."/>
            <person name="Almeida E Silva A."/>
            <person name="Schlindwein A.D."/>
            <person name="Pacheco A.C."/>
            <person name="Silva A.L."/>
            <person name="Graveley B.R."/>
            <person name="Walenz B.P."/>
            <person name="Lima Bde A."/>
            <person name="Ribeiro C.A."/>
            <person name="Nunes-Silva C.G."/>
            <person name="de Carvalho C.R."/>
            <person name="Soares C.M."/>
            <person name="de Menezes C.B."/>
            <person name="Matiolli C."/>
            <person name="Caffrey D."/>
            <person name="Araujo D.A."/>
            <person name="de Oliveira D.M."/>
            <person name="Golenbock D."/>
            <person name="Grisard E.C."/>
            <person name="Fantinatti-Garboggini F."/>
            <person name="de Carvalho F.M."/>
            <person name="Barcellos F.G."/>
            <person name="Prosdocimi F."/>
            <person name="May G."/>
            <person name="Azevedo Junior G.M."/>
            <person name="Guimaraes G.M."/>
            <person name="Goldman G.H."/>
            <person name="Padilha I.Q."/>
            <person name="Batista Jda S."/>
            <person name="Ferro J.A."/>
            <person name="Ribeiro J.M."/>
            <person name="Fietto J.L."/>
            <person name="Dabbas K.M."/>
            <person name="Cerdeira L."/>
            <person name="Agnez-Lima L.F."/>
            <person name="Brocchi M."/>
            <person name="de Carvalho M.O."/>
            <person name="Teixeira Mde M."/>
            <person name="Diniz Maia Mde M."/>
            <person name="Goldman M.H."/>
            <person name="Cruz Schneider M.P."/>
            <person name="Felipe M.S."/>
            <person name="Hungria M."/>
            <person name="Nicolas M.F."/>
            <person name="Pereira M."/>
            <person name="Montes M.A."/>
            <person name="Cantao M.E."/>
            <person name="Vincentz M."/>
            <person name="Rafael M.S."/>
            <person name="Silverman N."/>
            <person name="Stoco P.H."/>
            <person name="Souza R.C."/>
            <person name="Vicentini R."/>
            <person name="Gazzinelli R.T."/>
            <person name="Neves Rde O."/>
            <person name="Silva R."/>
            <person name="Astolfi-Filho S."/>
            <person name="Maciel T.E."/>
            <person name="Urmenyi T.P."/>
            <person name="Tadei W.P."/>
            <person name="Camargo E.P."/>
            <person name="de Vasconcelos A.T."/>
        </authorList>
    </citation>
    <scope>NUCLEOTIDE SEQUENCE</scope>
</reference>
<dbReference type="EMBL" id="ADMH02000881">
    <property type="protein sequence ID" value="ETN64771.1"/>
    <property type="molecule type" value="Genomic_DNA"/>
</dbReference>
<dbReference type="HOGENOM" id="CLU_1688205_0_0_1"/>
<dbReference type="PANTHER" id="PTHR24416:SF600">
    <property type="entry name" value="PDGF- AND VEGF-RECEPTOR RELATED, ISOFORM J"/>
    <property type="match status" value="1"/>
</dbReference>
<dbReference type="AlphaFoldDB" id="W5JKV1"/>
<dbReference type="GO" id="GO:0005886">
    <property type="term" value="C:plasma membrane"/>
    <property type="evidence" value="ECO:0007669"/>
    <property type="project" value="TreeGrafter"/>
</dbReference>
<dbReference type="VEuPathDB" id="VectorBase:ADAC003477"/>
<protein>
    <recommendedName>
        <fullName evidence="1">Serine-threonine/tyrosine-protein kinase catalytic domain-containing protein</fullName>
    </recommendedName>
</protein>
<feature type="domain" description="Serine-threonine/tyrosine-protein kinase catalytic" evidence="1">
    <location>
        <begin position="22"/>
        <end position="80"/>
    </location>
</feature>
<accession>W5JKV1</accession>
<evidence type="ECO:0000313" key="4">
    <source>
        <dbReference type="Proteomes" id="UP000000673"/>
    </source>
</evidence>
<name>W5JKV1_ANODA</name>
<gene>
    <name evidence="2" type="ORF">AND_003477</name>
</gene>
<sequence length="156" mass="18063">MDQISHQSDEILQLNRTDRVYEYNVAPYPGLDANLELYNMLQDGYRMQKPQFSNRDIYDIMLNCWAEDPNSRPSFKDLRCRFNAMMPDEVQDRLLKLNEPYVALNVANAKNNGTSASISLDSLEMLPSFAQGYLLTIKANRTTNVNLKWMLTVMLN</sequence>
<dbReference type="InterPro" id="IPR001245">
    <property type="entry name" value="Ser-Thr/Tyr_kinase_cat_dom"/>
</dbReference>
<dbReference type="PANTHER" id="PTHR24416">
    <property type="entry name" value="TYROSINE-PROTEIN KINASE RECEPTOR"/>
    <property type="match status" value="1"/>
</dbReference>
<dbReference type="GO" id="GO:0004714">
    <property type="term" value="F:transmembrane receptor protein tyrosine kinase activity"/>
    <property type="evidence" value="ECO:0007669"/>
    <property type="project" value="TreeGrafter"/>
</dbReference>
<organism evidence="2">
    <name type="scientific">Anopheles darlingi</name>
    <name type="common">Mosquito</name>
    <dbReference type="NCBI Taxonomy" id="43151"/>
    <lineage>
        <taxon>Eukaryota</taxon>
        <taxon>Metazoa</taxon>
        <taxon>Ecdysozoa</taxon>
        <taxon>Arthropoda</taxon>
        <taxon>Hexapoda</taxon>
        <taxon>Insecta</taxon>
        <taxon>Pterygota</taxon>
        <taxon>Neoptera</taxon>
        <taxon>Endopterygota</taxon>
        <taxon>Diptera</taxon>
        <taxon>Nematocera</taxon>
        <taxon>Culicoidea</taxon>
        <taxon>Culicidae</taxon>
        <taxon>Anophelinae</taxon>
        <taxon>Anopheles</taxon>
    </lineage>
</organism>
<keyword evidence="4" id="KW-1185">Reference proteome</keyword>
<dbReference type="eggNOG" id="KOG0200">
    <property type="taxonomic scope" value="Eukaryota"/>
</dbReference>
<dbReference type="EnsemblMetazoa" id="ADAC003477-RA">
    <property type="protein sequence ID" value="ADAC003477-PA"/>
    <property type="gene ID" value="ADAC003477"/>
</dbReference>
<dbReference type="InterPro" id="IPR050122">
    <property type="entry name" value="RTK"/>
</dbReference>
<dbReference type="InterPro" id="IPR011009">
    <property type="entry name" value="Kinase-like_dom_sf"/>
</dbReference>
<dbReference type="GO" id="GO:0007169">
    <property type="term" value="P:cell surface receptor protein tyrosine kinase signaling pathway"/>
    <property type="evidence" value="ECO:0007669"/>
    <property type="project" value="TreeGrafter"/>
</dbReference>
<reference evidence="3" key="4">
    <citation type="submission" date="2015-06" db="UniProtKB">
        <authorList>
            <consortium name="EnsemblMetazoa"/>
        </authorList>
    </citation>
    <scope>IDENTIFICATION</scope>
</reference>
<dbReference type="GO" id="GO:0043235">
    <property type="term" value="C:receptor complex"/>
    <property type="evidence" value="ECO:0007669"/>
    <property type="project" value="TreeGrafter"/>
</dbReference>
<dbReference type="Pfam" id="PF07714">
    <property type="entry name" value="PK_Tyr_Ser-Thr"/>
    <property type="match status" value="1"/>
</dbReference>
<evidence type="ECO:0000259" key="1">
    <source>
        <dbReference type="Pfam" id="PF07714"/>
    </source>
</evidence>
<reference evidence="2 4" key="1">
    <citation type="journal article" date="2010" name="BMC Genomics">
        <title>Combination of measures distinguishes pre-miRNAs from other stem-loops in the genome of the newly sequenced Anopheles darlingi.</title>
        <authorList>
            <person name="Mendes N.D."/>
            <person name="Freitas A.T."/>
            <person name="Vasconcelos A.T."/>
            <person name="Sagot M.F."/>
        </authorList>
    </citation>
    <scope>NUCLEOTIDE SEQUENCE</scope>
</reference>
<proteinExistence type="predicted"/>
<dbReference type="STRING" id="43151.W5JKV1"/>
<reference evidence="2" key="2">
    <citation type="submission" date="2010-05" db="EMBL/GenBank/DDBJ databases">
        <authorList>
            <person name="Almeida L.G."/>
            <person name="Nicolas M.F."/>
            <person name="Souza R.C."/>
            <person name="Vasconcelos A.T.R."/>
        </authorList>
    </citation>
    <scope>NUCLEOTIDE SEQUENCE</scope>
</reference>
<dbReference type="VEuPathDB" id="VectorBase:ADAR2_002193"/>
<dbReference type="Proteomes" id="UP000000673">
    <property type="component" value="Unassembled WGS sequence"/>
</dbReference>
<dbReference type="SUPFAM" id="SSF56112">
    <property type="entry name" value="Protein kinase-like (PK-like)"/>
    <property type="match status" value="1"/>
</dbReference>